<proteinExistence type="predicted"/>
<feature type="domain" description="Sialate O-acetylesterase" evidence="2">
    <location>
        <begin position="77"/>
        <end position="348"/>
    </location>
</feature>
<dbReference type="InterPro" id="IPR036514">
    <property type="entry name" value="SGNH_hydro_sf"/>
</dbReference>
<dbReference type="InterPro" id="IPR039329">
    <property type="entry name" value="SIAE"/>
</dbReference>
<dbReference type="GO" id="GO:0005975">
    <property type="term" value="P:carbohydrate metabolic process"/>
    <property type="evidence" value="ECO:0007669"/>
    <property type="project" value="TreeGrafter"/>
</dbReference>
<evidence type="ECO:0000256" key="1">
    <source>
        <dbReference type="ARBA" id="ARBA00022801"/>
    </source>
</evidence>
<accession>A0A8J3DIS9</accession>
<name>A0A8J3DIS9_9BACT</name>
<organism evidence="3 4">
    <name type="scientific">Cerasicoccus arenae</name>
    <dbReference type="NCBI Taxonomy" id="424488"/>
    <lineage>
        <taxon>Bacteria</taxon>
        <taxon>Pseudomonadati</taxon>
        <taxon>Verrucomicrobiota</taxon>
        <taxon>Opitutia</taxon>
        <taxon>Puniceicoccales</taxon>
        <taxon>Cerasicoccaceae</taxon>
        <taxon>Cerasicoccus</taxon>
    </lineage>
</organism>
<dbReference type="SUPFAM" id="SSF52266">
    <property type="entry name" value="SGNH hydrolase"/>
    <property type="match status" value="1"/>
</dbReference>
<keyword evidence="4" id="KW-1185">Reference proteome</keyword>
<dbReference type="PANTHER" id="PTHR22901:SF0">
    <property type="entry name" value="SIALATE O-ACETYLESTERASE"/>
    <property type="match status" value="1"/>
</dbReference>
<evidence type="ECO:0000313" key="3">
    <source>
        <dbReference type="EMBL" id="GHB97877.1"/>
    </source>
</evidence>
<protein>
    <submittedName>
        <fullName evidence="3">9-O-acetylesterase</fullName>
    </submittedName>
</protein>
<evidence type="ECO:0000259" key="2">
    <source>
        <dbReference type="Pfam" id="PF03629"/>
    </source>
</evidence>
<comment type="caution">
    <text evidence="3">The sequence shown here is derived from an EMBL/GenBank/DDBJ whole genome shotgun (WGS) entry which is preliminary data.</text>
</comment>
<gene>
    <name evidence="3" type="ORF">GCM10007047_12240</name>
</gene>
<dbReference type="Proteomes" id="UP000642829">
    <property type="component" value="Unassembled WGS sequence"/>
</dbReference>
<sequence length="461" mass="50376">MIGDGAVIQRHAAIKIWGEADPAANVSATFDGKELIANADASGDWLIEFPAKDAGGPYRITVRSGDDTLIVSDVMVGDVWVCTGQSNMYFTVNKCIDADAAVAEASNPNLRLFTVKRTAADEPVKNVQGSWLPCNPYTVGGFSAVGYFFGDAIQRETDIPIGLIMSTVGGTLASNWTSREVLENNPEASSHFERYEREKAAYPEALAAYKEAVKTNPKAEKPRGPEKRQPTGYYNGMIAPLFAYPIAGVIWYQGESDSWQHERYNRFLHDLIDNWRIGWNEPEMPFLIVQLAGFEGKSGVNENYPEIREIQRRIAMEANNGLAVAIDVGEAKDIHPRNKRPVGERLAKVALVQVYGQETPYMGPTPETITLANGDVTVRFKTGAGALVDQDGGDLPGFELADASGKFFPSEARLSGDSVIVSSPRVKQPTAVRYAWTGFPKVDLYNEAGLPASPFQESITQ</sequence>
<dbReference type="InterPro" id="IPR005181">
    <property type="entry name" value="SASA"/>
</dbReference>
<keyword evidence="1" id="KW-0378">Hydrolase</keyword>
<reference evidence="3" key="2">
    <citation type="submission" date="2020-09" db="EMBL/GenBank/DDBJ databases">
        <authorList>
            <person name="Sun Q."/>
            <person name="Kim S."/>
        </authorList>
    </citation>
    <scope>NUCLEOTIDE SEQUENCE</scope>
    <source>
        <strain evidence="3">KCTC 12870</strain>
    </source>
</reference>
<dbReference type="AlphaFoldDB" id="A0A8J3DIS9"/>
<dbReference type="PANTHER" id="PTHR22901">
    <property type="entry name" value="SIALATE O-ACETYLESTERASE"/>
    <property type="match status" value="1"/>
</dbReference>
<dbReference type="Pfam" id="PF03629">
    <property type="entry name" value="SASA"/>
    <property type="match status" value="1"/>
</dbReference>
<dbReference type="GO" id="GO:0001681">
    <property type="term" value="F:sialate O-acetylesterase activity"/>
    <property type="evidence" value="ECO:0007669"/>
    <property type="project" value="InterPro"/>
</dbReference>
<evidence type="ECO:0000313" key="4">
    <source>
        <dbReference type="Proteomes" id="UP000642829"/>
    </source>
</evidence>
<dbReference type="Gene3D" id="3.40.50.1110">
    <property type="entry name" value="SGNH hydrolase"/>
    <property type="match status" value="1"/>
</dbReference>
<dbReference type="EMBL" id="BMXG01000006">
    <property type="protein sequence ID" value="GHB97877.1"/>
    <property type="molecule type" value="Genomic_DNA"/>
</dbReference>
<reference evidence="3" key="1">
    <citation type="journal article" date="2014" name="Int. J. Syst. Evol. Microbiol.">
        <title>Complete genome sequence of Corynebacterium casei LMG S-19264T (=DSM 44701T), isolated from a smear-ripened cheese.</title>
        <authorList>
            <consortium name="US DOE Joint Genome Institute (JGI-PGF)"/>
            <person name="Walter F."/>
            <person name="Albersmeier A."/>
            <person name="Kalinowski J."/>
            <person name="Ruckert C."/>
        </authorList>
    </citation>
    <scope>NUCLEOTIDE SEQUENCE</scope>
    <source>
        <strain evidence="3">KCTC 12870</strain>
    </source>
</reference>